<dbReference type="AlphaFoldDB" id="A0A1L0B029"/>
<dbReference type="OrthoDB" id="3973313at2759"/>
<dbReference type="Proteomes" id="UP000183365">
    <property type="component" value="Unassembled WGS sequence"/>
</dbReference>
<evidence type="ECO:0000313" key="2">
    <source>
        <dbReference type="EMBL" id="SGZ39156.1"/>
    </source>
</evidence>
<dbReference type="VEuPathDB" id="FungiDB:HGUI_01356"/>
<sequence>MGFSISKKFHSKNLHKARDVLNSARTKFEHKIEKHRRLNRGYLYSKNLTKNLTFKLVSHVSKLLRGKYLSNGLNGDPLYGDELLQQTQTLTRNDFKEMYDDINFKGGIDFDKVNQPNLAQSIHDGKRIFTFANDHETISLDGLTGKAVRNKGSMNISSERLFEPQNSMKELSAAAKYLMDILECNKNDYQDTSTKNILEKPEEFKYTDDNDKEESIIILTDDITSSSDEQDDSIEHENDNAYLQNSESSEDNVVVLSNELSSQSDEEIELSSDGNEIESDHIEEEVGDSDSECVSETSILRKEESLMINDIENQELLPEKEAEGFSFDFPFGEHIGNYKKPDVIDLAKYESYVNDYTF</sequence>
<proteinExistence type="predicted"/>
<keyword evidence="3" id="KW-1185">Reference proteome</keyword>
<reference evidence="3" key="1">
    <citation type="submission" date="2016-11" db="EMBL/GenBank/DDBJ databases">
        <authorList>
            <person name="Guldener U."/>
        </authorList>
    </citation>
    <scope>NUCLEOTIDE SEQUENCE [LARGE SCALE GENOMIC DNA]</scope>
</reference>
<gene>
    <name evidence="2" type="ORF">HGUI_01356</name>
</gene>
<protein>
    <submittedName>
        <fullName evidence="2">Uncharacterized protein</fullName>
    </submittedName>
</protein>
<dbReference type="EMBL" id="FQNF01000018">
    <property type="protein sequence ID" value="SGZ39156.1"/>
    <property type="molecule type" value="Genomic_DNA"/>
</dbReference>
<evidence type="ECO:0000313" key="3">
    <source>
        <dbReference type="Proteomes" id="UP000183365"/>
    </source>
</evidence>
<evidence type="ECO:0000256" key="1">
    <source>
        <dbReference type="SAM" id="MobiDB-lite"/>
    </source>
</evidence>
<accession>A0A1L0B029</accession>
<organism evidence="2 3">
    <name type="scientific">Hanseniaspora guilliermondii</name>
    <dbReference type="NCBI Taxonomy" id="56406"/>
    <lineage>
        <taxon>Eukaryota</taxon>
        <taxon>Fungi</taxon>
        <taxon>Dikarya</taxon>
        <taxon>Ascomycota</taxon>
        <taxon>Saccharomycotina</taxon>
        <taxon>Saccharomycetes</taxon>
        <taxon>Saccharomycodales</taxon>
        <taxon>Saccharomycodaceae</taxon>
        <taxon>Hanseniaspora</taxon>
    </lineage>
</organism>
<name>A0A1L0B029_9ASCO</name>
<feature type="region of interest" description="Disordered" evidence="1">
    <location>
        <begin position="220"/>
        <end position="250"/>
    </location>
</feature>